<dbReference type="EMBL" id="CP002447">
    <property type="protein sequence ID" value="ADV09998.1"/>
    <property type="molecule type" value="Genomic_DNA"/>
</dbReference>
<protein>
    <submittedName>
        <fullName evidence="1">Uncharacterized protein</fullName>
    </submittedName>
</protein>
<name>E8TGR2_MESCW</name>
<dbReference type="OrthoDB" id="8368510at2"/>
<dbReference type="HOGENOM" id="CLU_1271053_0_0_5"/>
<dbReference type="AlphaFoldDB" id="E8TGR2"/>
<dbReference type="Proteomes" id="UP000007471">
    <property type="component" value="Chromosome"/>
</dbReference>
<reference evidence="2" key="1">
    <citation type="submission" date="2011-01" db="EMBL/GenBank/DDBJ databases">
        <title>Complete sequence of chromosome of Mesorhizobium ciceri bv. biserrulae WSM1271.</title>
        <authorList>
            <person name="Lucas S."/>
            <person name="Copeland A."/>
            <person name="Lapidus A."/>
            <person name="Cheng J.-F."/>
            <person name="Goodwin L."/>
            <person name="Pitluck S."/>
            <person name="Teshima H."/>
            <person name="Detter J.C."/>
            <person name="Han C."/>
            <person name="Tapia R."/>
            <person name="Land M."/>
            <person name="Hauser L."/>
            <person name="Kyrpides N."/>
            <person name="Ivanova N."/>
            <person name="Nandasena K."/>
            <person name="Reeve W.G."/>
            <person name="Howieson J.G."/>
            <person name="O'Hara G."/>
            <person name="Tiwari R.P."/>
            <person name="Woyke T."/>
        </authorList>
    </citation>
    <scope>NUCLEOTIDE SEQUENCE [LARGE SCALE GENOMIC DNA]</scope>
    <source>
        <strain evidence="2">HAMBI 2942 / LMG 23838 / WSM1271</strain>
    </source>
</reference>
<evidence type="ECO:0000313" key="1">
    <source>
        <dbReference type="EMBL" id="ADV09998.1"/>
    </source>
</evidence>
<accession>E8TGR2</accession>
<gene>
    <name evidence="1" type="ordered locus">Mesci_0831</name>
</gene>
<dbReference type="KEGG" id="mci:Mesci_0831"/>
<proteinExistence type="predicted"/>
<evidence type="ECO:0000313" key="2">
    <source>
        <dbReference type="Proteomes" id="UP000007471"/>
    </source>
</evidence>
<organism evidence="1 2">
    <name type="scientific">Mesorhizobium ciceri biovar biserrulae (strain HAMBI 2942 / LMG 23838 / WSM1271)</name>
    <dbReference type="NCBI Taxonomy" id="765698"/>
    <lineage>
        <taxon>Bacteria</taxon>
        <taxon>Pseudomonadati</taxon>
        <taxon>Pseudomonadota</taxon>
        <taxon>Alphaproteobacteria</taxon>
        <taxon>Hyphomicrobiales</taxon>
        <taxon>Phyllobacteriaceae</taxon>
        <taxon>Mesorhizobium</taxon>
    </lineage>
</organism>
<sequence length="219" mass="24041">MPTFGISAFLRLIHMNVRPQRTELRRRSMPREGGYDFHSSLRRLCHRLMAGESLESLLAATLAIAQGPERQSAQLGLRRLDAWRALNPGAILEFPATTVRSLGETFSVTFTPNFGLRVGSQTVAIHVWNTAAPRLEPRLVRAVLSAFQAVYQTANNSPDDIAVLCLQTMRFIRLGDASDVAELGRLIFTNIDGIFREIAADLGETPSAPGDHPAPPPGE</sequence>